<sequence>MDRHRYYLLLSSEANPSMAVTASPISITCPNPKYSLFNSNFSITSPTCPAIRLTTATSSSLHKRLLIKCSGNSPQERGPSDSLKDVLSGIVDQQVEQLLNREENRALLDGLVKASQRVEMAKRELAQIERQELEAKQSRNYVNQLETRASQIEESQREISEARALVEEAQRSLLSNVDRDGGEGRLESIKAALISALVGSIAALPISLTQVTSNTQLILPTAITFVSCALFGVTFRYAVRRDLGNFQLKAGTSAAFAFVKGLGMLGGVPPLEPSAGSFVSHVVDGAVYVSENLFIFTFAAVSLDFCFRIRLLSPFPMKISD</sequence>
<evidence type="ECO:0000256" key="2">
    <source>
        <dbReference type="SAM" id="Phobius"/>
    </source>
</evidence>
<accession>A0A2P2JN39</accession>
<organism evidence="3">
    <name type="scientific">Rhizophora mucronata</name>
    <name type="common">Asiatic mangrove</name>
    <dbReference type="NCBI Taxonomy" id="61149"/>
    <lineage>
        <taxon>Eukaryota</taxon>
        <taxon>Viridiplantae</taxon>
        <taxon>Streptophyta</taxon>
        <taxon>Embryophyta</taxon>
        <taxon>Tracheophyta</taxon>
        <taxon>Spermatophyta</taxon>
        <taxon>Magnoliopsida</taxon>
        <taxon>eudicotyledons</taxon>
        <taxon>Gunneridae</taxon>
        <taxon>Pentapetalae</taxon>
        <taxon>rosids</taxon>
        <taxon>fabids</taxon>
        <taxon>Malpighiales</taxon>
        <taxon>Rhizophoraceae</taxon>
        <taxon>Rhizophora</taxon>
    </lineage>
</organism>
<evidence type="ECO:0000313" key="3">
    <source>
        <dbReference type="EMBL" id="MBW94884.1"/>
    </source>
</evidence>
<protein>
    <submittedName>
        <fullName evidence="3">Uncharacterized protein</fullName>
    </submittedName>
</protein>
<keyword evidence="2" id="KW-1133">Transmembrane helix</keyword>
<reference evidence="3" key="1">
    <citation type="submission" date="2018-02" db="EMBL/GenBank/DDBJ databases">
        <title>Rhizophora mucronata_Transcriptome.</title>
        <authorList>
            <person name="Meera S.P."/>
            <person name="Sreeshan A."/>
            <person name="Augustine A."/>
        </authorList>
    </citation>
    <scope>NUCLEOTIDE SEQUENCE</scope>
    <source>
        <tissue evidence="3">Leaf</tissue>
    </source>
</reference>
<proteinExistence type="predicted"/>
<keyword evidence="1" id="KW-0175">Coiled coil</keyword>
<dbReference type="PANTHER" id="PTHR36383:SF1">
    <property type="entry name" value="PROTEIN, PUTATIVE-RELATED"/>
    <property type="match status" value="1"/>
</dbReference>
<dbReference type="AlphaFoldDB" id="A0A2P2JN39"/>
<evidence type="ECO:0000256" key="1">
    <source>
        <dbReference type="SAM" id="Coils"/>
    </source>
</evidence>
<dbReference type="EMBL" id="GGEC01014401">
    <property type="protein sequence ID" value="MBW94884.1"/>
    <property type="molecule type" value="Transcribed_RNA"/>
</dbReference>
<feature type="coiled-coil region" evidence="1">
    <location>
        <begin position="111"/>
        <end position="172"/>
    </location>
</feature>
<name>A0A2P2JN39_RHIMU</name>
<dbReference type="PANTHER" id="PTHR36383">
    <property type="entry name" value="OS09G0529350 PROTEIN"/>
    <property type="match status" value="1"/>
</dbReference>
<keyword evidence="2" id="KW-0812">Transmembrane</keyword>
<feature type="transmembrane region" description="Helical" evidence="2">
    <location>
        <begin position="217"/>
        <end position="238"/>
    </location>
</feature>
<feature type="transmembrane region" description="Helical" evidence="2">
    <location>
        <begin position="191"/>
        <end position="211"/>
    </location>
</feature>
<keyword evidence="2" id="KW-0472">Membrane</keyword>